<dbReference type="PANTHER" id="PTHR35115:SF1">
    <property type="entry name" value="PROTEIN IN CHLOROPLAST ATPASE BIOGENESIS, CHLOROPLASTIC"/>
    <property type="match status" value="1"/>
</dbReference>
<sequence length="486" mass="54280">MGNPCLVLEQKCAILRVHHALGDGISLMTLFLAICRKASEPEAMPTLVTGRRDCEKEGKRQDGRWKTAISGGDGVELWPRKLATAKFLIEDMKNVKRAVSRYFVALRLLQIMATKDIIPAPGFLALLKMKEAAAATVATEWRLKREAMKIGVLGVAHRVPSTTTLPLRQVRARVGCFSSSGHISFIEEVAATQPPQHLHHLLKMLQTRGETIISPGSKQGLIPLVIPLSENLSGSVTALLRWPTAPPGMEMPVVDVRKHGVWLLAKNVDQYMHRILVEEDANNFNESDSELFHAASDVGEKLYRRGDFAESQIANLDGYLLKEVGLFPDVLERKVARHFEQGDHVSAMVTGEFYTKKDLFPGFGRPFVFYAEILKKVGRTSEAKDAARVALKSPWWTLGCAYQEVAGIAQWEDEQIEYIKERVSEEGRQEDLKKGKAAAQIALDEAAFLLDLASIKGTWDNVLERIAECYREAGFDEIARFILYKD</sequence>
<comment type="caution">
    <text evidence="1">The sequence shown here is derived from an EMBL/GenBank/DDBJ whole genome shotgun (WGS) entry which is preliminary data.</text>
</comment>
<dbReference type="EMBL" id="JACEGQ020000009">
    <property type="protein sequence ID" value="KAH8498488.1"/>
    <property type="molecule type" value="Genomic_DNA"/>
</dbReference>
<dbReference type="AlphaFoldDB" id="A0A8T2Y060"/>
<evidence type="ECO:0008006" key="3">
    <source>
        <dbReference type="Google" id="ProtNLM"/>
    </source>
</evidence>
<dbReference type="Proteomes" id="UP000807159">
    <property type="component" value="Chromosome 9"/>
</dbReference>
<dbReference type="PANTHER" id="PTHR35115">
    <property type="entry name" value="CYCLIN DELTA-3"/>
    <property type="match status" value="1"/>
</dbReference>
<evidence type="ECO:0000313" key="2">
    <source>
        <dbReference type="Proteomes" id="UP000807159"/>
    </source>
</evidence>
<evidence type="ECO:0000313" key="1">
    <source>
        <dbReference type="EMBL" id="KAH8498488.1"/>
    </source>
</evidence>
<gene>
    <name evidence="1" type="ORF">H0E87_017412</name>
</gene>
<reference evidence="1" key="1">
    <citation type="journal article" date="2021" name="J. Hered.">
        <title>Genome Assembly of Salicaceae Populus deltoides (Eastern Cottonwood) I-69 Based on Nanopore Sequencing and Hi-C Technologies.</title>
        <authorList>
            <person name="Bai S."/>
            <person name="Wu H."/>
            <person name="Zhang J."/>
            <person name="Pan Z."/>
            <person name="Zhao W."/>
            <person name="Li Z."/>
            <person name="Tong C."/>
        </authorList>
    </citation>
    <scope>NUCLEOTIDE SEQUENCE</scope>
    <source>
        <tissue evidence="1">Leaf</tissue>
    </source>
</reference>
<organism evidence="1 2">
    <name type="scientific">Populus deltoides</name>
    <name type="common">Eastern poplar</name>
    <name type="synonym">Eastern cottonwood</name>
    <dbReference type="NCBI Taxonomy" id="3696"/>
    <lineage>
        <taxon>Eukaryota</taxon>
        <taxon>Viridiplantae</taxon>
        <taxon>Streptophyta</taxon>
        <taxon>Embryophyta</taxon>
        <taxon>Tracheophyta</taxon>
        <taxon>Spermatophyta</taxon>
        <taxon>Magnoliopsida</taxon>
        <taxon>eudicotyledons</taxon>
        <taxon>Gunneridae</taxon>
        <taxon>Pentapetalae</taxon>
        <taxon>rosids</taxon>
        <taxon>fabids</taxon>
        <taxon>Malpighiales</taxon>
        <taxon>Salicaceae</taxon>
        <taxon>Saliceae</taxon>
        <taxon>Populus</taxon>
    </lineage>
</organism>
<protein>
    <recommendedName>
        <fullName evidence="3">Diacylglycerol O-acyltransferase</fullName>
    </recommendedName>
</protein>
<proteinExistence type="predicted"/>
<accession>A0A8T2Y060</accession>
<dbReference type="InterPro" id="IPR045287">
    <property type="entry name" value="PAB"/>
</dbReference>
<keyword evidence="2" id="KW-1185">Reference proteome</keyword>
<name>A0A8T2Y060_POPDE</name>